<feature type="domain" description="C-type lectin" evidence="2">
    <location>
        <begin position="31"/>
        <end position="146"/>
    </location>
</feature>
<dbReference type="SMART" id="SM00034">
    <property type="entry name" value="CLECT"/>
    <property type="match status" value="2"/>
</dbReference>
<dbReference type="InterPro" id="IPR016187">
    <property type="entry name" value="CTDL_fold"/>
</dbReference>
<dbReference type="PROSITE" id="PS50041">
    <property type="entry name" value="C_TYPE_LECTIN_2"/>
    <property type="match status" value="1"/>
</dbReference>
<dbReference type="Pfam" id="PF00059">
    <property type="entry name" value="Lectin_C"/>
    <property type="match status" value="1"/>
</dbReference>
<dbReference type="PANTHER" id="PTHR23062">
    <property type="entry name" value="HYPOTHETICAL PROTEIN C.ELEGANS"/>
    <property type="match status" value="1"/>
</dbReference>
<comment type="caution">
    <text evidence="3">The sequence shown here is derived from an EMBL/GenBank/DDBJ whole genome shotgun (WGS) entry which is preliminary data.</text>
</comment>
<evidence type="ECO:0000313" key="3">
    <source>
        <dbReference type="EMBL" id="PAV80165.1"/>
    </source>
</evidence>
<reference evidence="3 4" key="1">
    <citation type="journal article" date="2017" name="Curr. Biol.">
        <title>Genome architecture and evolution of a unichromosomal asexual nematode.</title>
        <authorList>
            <person name="Fradin H."/>
            <person name="Zegar C."/>
            <person name="Gutwein M."/>
            <person name="Lucas J."/>
            <person name="Kovtun M."/>
            <person name="Corcoran D."/>
            <person name="Baugh L.R."/>
            <person name="Kiontke K."/>
            <person name="Gunsalus K."/>
            <person name="Fitch D.H."/>
            <person name="Piano F."/>
        </authorList>
    </citation>
    <scope>NUCLEOTIDE SEQUENCE [LARGE SCALE GENOMIC DNA]</scope>
    <source>
        <strain evidence="3">PF1309</strain>
    </source>
</reference>
<name>A0A2A2L1Y7_9BILA</name>
<dbReference type="EMBL" id="LIAE01007306">
    <property type="protein sequence ID" value="PAV80166.1"/>
    <property type="molecule type" value="Genomic_DNA"/>
</dbReference>
<dbReference type="OrthoDB" id="5861056at2759"/>
<dbReference type="EMBL" id="LIAE01007306">
    <property type="protein sequence ID" value="PAV80165.1"/>
    <property type="molecule type" value="Genomic_DNA"/>
</dbReference>
<protein>
    <recommendedName>
        <fullName evidence="2">C-type lectin domain-containing protein</fullName>
    </recommendedName>
</protein>
<evidence type="ECO:0000259" key="2">
    <source>
        <dbReference type="PROSITE" id="PS50041"/>
    </source>
</evidence>
<organism evidence="3 4">
    <name type="scientific">Diploscapter pachys</name>
    <dbReference type="NCBI Taxonomy" id="2018661"/>
    <lineage>
        <taxon>Eukaryota</taxon>
        <taxon>Metazoa</taxon>
        <taxon>Ecdysozoa</taxon>
        <taxon>Nematoda</taxon>
        <taxon>Chromadorea</taxon>
        <taxon>Rhabditida</taxon>
        <taxon>Rhabditina</taxon>
        <taxon>Rhabditomorpha</taxon>
        <taxon>Rhabditoidea</taxon>
        <taxon>Rhabditidae</taxon>
        <taxon>Diploscapter</taxon>
    </lineage>
</organism>
<dbReference type="Gene3D" id="3.10.100.10">
    <property type="entry name" value="Mannose-Binding Protein A, subunit A"/>
    <property type="match status" value="2"/>
</dbReference>
<dbReference type="InterPro" id="IPR016186">
    <property type="entry name" value="C-type_lectin-like/link_sf"/>
</dbReference>
<dbReference type="STRING" id="2018661.A0A2A2L1Y7"/>
<feature type="signal peptide" evidence="1">
    <location>
        <begin position="1"/>
        <end position="20"/>
    </location>
</feature>
<keyword evidence="4" id="KW-1185">Reference proteome</keyword>
<proteinExistence type="predicted"/>
<sequence>MIWNILTFISFGFNIQTILSQSCYGLSDLQINNVCYHFVDQNMDYTNALANCTSIGYSLASIHDLNTNTWIQKHAASTIELRDAQYLWIGLYNPNNTWQWTDGSPYNWSNIANGEPFSDRRYFSMHVADGQWFTRPGSWETPFVCSGPPYGQGSSPTSNGYQISTTDSPSNHCPRNWGFFNGTNDCYFLKSYYNVNNTEYANCNGSIRSQAEQDFVSAFAQGFFASTGCFDQIDMTYIIGTIINNGSYVWQGGEPVDFDLGWLANWNNPSNLVVAMYDYQRLSTVWYNATTSNFYNLPTNCRYYLCKMNNV</sequence>
<dbReference type="AlphaFoldDB" id="A0A2A2L1Y7"/>
<dbReference type="Proteomes" id="UP000218231">
    <property type="component" value="Unassembled WGS sequence"/>
</dbReference>
<dbReference type="InterPro" id="IPR001304">
    <property type="entry name" value="C-type_lectin-like"/>
</dbReference>
<dbReference type="CDD" id="cd00037">
    <property type="entry name" value="CLECT"/>
    <property type="match status" value="1"/>
</dbReference>
<dbReference type="EMBL" id="LIAE01007306">
    <property type="protein sequence ID" value="PAV80169.1"/>
    <property type="molecule type" value="Genomic_DNA"/>
</dbReference>
<accession>A0A2A2L1Y7</accession>
<dbReference type="PANTHER" id="PTHR23062:SF3">
    <property type="entry name" value="ANF_RECEPTOR DOMAIN-CONTAINING PROTEIN-RELATED"/>
    <property type="match status" value="1"/>
</dbReference>
<dbReference type="SUPFAM" id="SSF56436">
    <property type="entry name" value="C-type lectin-like"/>
    <property type="match status" value="1"/>
</dbReference>
<evidence type="ECO:0000313" key="4">
    <source>
        <dbReference type="Proteomes" id="UP000218231"/>
    </source>
</evidence>
<dbReference type="GO" id="GO:0045087">
    <property type="term" value="P:innate immune response"/>
    <property type="evidence" value="ECO:0007669"/>
    <property type="project" value="TreeGrafter"/>
</dbReference>
<evidence type="ECO:0000256" key="1">
    <source>
        <dbReference type="SAM" id="SignalP"/>
    </source>
</evidence>
<keyword evidence="1" id="KW-0732">Signal</keyword>
<feature type="chain" id="PRO_5013507797" description="C-type lectin domain-containing protein" evidence="1">
    <location>
        <begin position="21"/>
        <end position="311"/>
    </location>
</feature>
<gene>
    <name evidence="3" type="ORF">WR25_08691</name>
</gene>